<keyword evidence="1" id="KW-1133">Transmembrane helix</keyword>
<evidence type="ECO:0000313" key="2">
    <source>
        <dbReference type="EMBL" id="MDS1821345.1"/>
    </source>
</evidence>
<accession>A0AAW8PZV6</accession>
<comment type="caution">
    <text evidence="2">The sequence shown here is derived from an EMBL/GenBank/DDBJ whole genome shotgun (WGS) entry which is preliminary data.</text>
</comment>
<dbReference type="RefSeq" id="WP_311020223.1">
    <property type="nucleotide sequence ID" value="NZ_JAUHGG010000003.1"/>
</dbReference>
<sequence length="151" mass="17038">MLTYILVSLYWSQKANHLGTKDLYLAILIAAAPLVLQGLFMINHEHLTVGLVAIFTERSLLVIAILAWGAVTLLCAFMYFYFRNRYGYKKKTIQLKATNRGTERKSSLGRDIYLRLIRNLMNNMVISSGLISSVITFFATAKGVIILSRMG</sequence>
<organism evidence="2 3">
    <name type="scientific">Vibrio parahaemolyticus</name>
    <dbReference type="NCBI Taxonomy" id="670"/>
    <lineage>
        <taxon>Bacteria</taxon>
        <taxon>Pseudomonadati</taxon>
        <taxon>Pseudomonadota</taxon>
        <taxon>Gammaproteobacteria</taxon>
        <taxon>Vibrionales</taxon>
        <taxon>Vibrionaceae</taxon>
        <taxon>Vibrio</taxon>
    </lineage>
</organism>
<evidence type="ECO:0000256" key="1">
    <source>
        <dbReference type="SAM" id="Phobius"/>
    </source>
</evidence>
<keyword evidence="1" id="KW-0472">Membrane</keyword>
<reference evidence="2" key="1">
    <citation type="submission" date="2023-06" db="EMBL/GenBank/DDBJ databases">
        <title>Genomic Diversity of Vibrio spp. and Metagenomic Analysis of Pathogens in Florida Gulf Coastal Waters Following Hurricane Ian.</title>
        <authorList>
            <person name="Brumfield K.D."/>
        </authorList>
    </citation>
    <scope>NUCLEOTIDE SEQUENCE</scope>
    <source>
        <strain evidence="2">WBS2B-138</strain>
    </source>
</reference>
<feature type="transmembrane region" description="Helical" evidence="1">
    <location>
        <begin position="60"/>
        <end position="82"/>
    </location>
</feature>
<keyword evidence="1" id="KW-0812">Transmembrane</keyword>
<dbReference type="Proteomes" id="UP001253193">
    <property type="component" value="Unassembled WGS sequence"/>
</dbReference>
<evidence type="ECO:0000313" key="3">
    <source>
        <dbReference type="Proteomes" id="UP001253193"/>
    </source>
</evidence>
<gene>
    <name evidence="2" type="ORF">QX249_11775</name>
</gene>
<proteinExistence type="predicted"/>
<feature type="transmembrane region" description="Helical" evidence="1">
    <location>
        <begin position="23"/>
        <end position="40"/>
    </location>
</feature>
<dbReference type="AlphaFoldDB" id="A0AAW8PZV6"/>
<name>A0AAW8PZV6_VIBPH</name>
<feature type="transmembrane region" description="Helical" evidence="1">
    <location>
        <begin position="124"/>
        <end position="147"/>
    </location>
</feature>
<dbReference type="EMBL" id="JAUHGG010000003">
    <property type="protein sequence ID" value="MDS1821345.1"/>
    <property type="molecule type" value="Genomic_DNA"/>
</dbReference>
<protein>
    <submittedName>
        <fullName evidence="2">Uncharacterized protein</fullName>
    </submittedName>
</protein>